<accession>A0A1I4ZKS9</accession>
<evidence type="ECO:0000313" key="3">
    <source>
        <dbReference type="Proteomes" id="UP000198705"/>
    </source>
</evidence>
<evidence type="ECO:0000313" key="2">
    <source>
        <dbReference type="EMBL" id="SFN50852.1"/>
    </source>
</evidence>
<feature type="chain" id="PRO_5011779441" evidence="1">
    <location>
        <begin position="21"/>
        <end position="377"/>
    </location>
</feature>
<dbReference type="STRING" id="649333.SAMN04487989_101897"/>
<protein>
    <submittedName>
        <fullName evidence="2">YD repeat-containing protein</fullName>
    </submittedName>
</protein>
<keyword evidence="1" id="KW-0732">Signal</keyword>
<evidence type="ECO:0000256" key="1">
    <source>
        <dbReference type="SAM" id="SignalP"/>
    </source>
</evidence>
<proteinExistence type="predicted"/>
<dbReference type="Proteomes" id="UP000198705">
    <property type="component" value="Unassembled WGS sequence"/>
</dbReference>
<feature type="signal peptide" evidence="1">
    <location>
        <begin position="1"/>
        <end position="20"/>
    </location>
</feature>
<dbReference type="EMBL" id="FOVN01000001">
    <property type="protein sequence ID" value="SFN50852.1"/>
    <property type="molecule type" value="Genomic_DNA"/>
</dbReference>
<dbReference type="AlphaFoldDB" id="A0A1I4ZKS9"/>
<organism evidence="2 3">
    <name type="scientific">Bizionia echini</name>
    <dbReference type="NCBI Taxonomy" id="649333"/>
    <lineage>
        <taxon>Bacteria</taxon>
        <taxon>Pseudomonadati</taxon>
        <taxon>Bacteroidota</taxon>
        <taxon>Flavobacteriia</taxon>
        <taxon>Flavobacteriales</taxon>
        <taxon>Flavobacteriaceae</taxon>
        <taxon>Bizionia</taxon>
    </lineage>
</organism>
<dbReference type="OrthoDB" id="1147123at2"/>
<sequence length="377" mass="45963">MKKTNLILALSILWFSFSYGQQKDTIYGKVKSIREKVIFLTERENPRLFEIDGDYGHSGFMGPESTISRFKNIWYSTNFCYFINYERRFNENNVLIEDIWYDKKDSLQNYYRYEYDKKGRLVRKIDSLYDLVYIDTHYYEGDRHETIISQNSDLDYYNYRYKKYDDNGKLIRQKSIDEYGVIDEYIFKYNDSGKLLYRIYKDPNSYRKVGERSWSWGVQDTIGNIYKDLVNKYDESNRLIERKGYGLNSDGDHKGTKLGEHKIFKYKNDNLIQEISGYSSDRPYYTNYEYDKKNRLTKKFYYTEKVSNTKRVEKYDYKGDQITSLEYIEESWPSKELRTYEIEFSYKYDDKGNWNEIVKKVDGIELYKWIRQIEYYK</sequence>
<keyword evidence="3" id="KW-1185">Reference proteome</keyword>
<dbReference type="Gene3D" id="2.180.10.10">
    <property type="entry name" value="RHS repeat-associated core"/>
    <property type="match status" value="1"/>
</dbReference>
<gene>
    <name evidence="2" type="ORF">SAMN04487989_101897</name>
</gene>
<name>A0A1I4ZKS9_9FLAO</name>
<dbReference type="RefSeq" id="WP_092206417.1">
    <property type="nucleotide sequence ID" value="NZ_FOVN01000001.1"/>
</dbReference>
<reference evidence="3" key="1">
    <citation type="submission" date="2016-10" db="EMBL/GenBank/DDBJ databases">
        <authorList>
            <person name="Varghese N."/>
            <person name="Submissions S."/>
        </authorList>
    </citation>
    <scope>NUCLEOTIDE SEQUENCE [LARGE SCALE GENOMIC DNA]</scope>
    <source>
        <strain evidence="3">DSM 23925</strain>
    </source>
</reference>